<evidence type="ECO:0000313" key="1">
    <source>
        <dbReference type="EMBL" id="GAU24313.1"/>
    </source>
</evidence>
<dbReference type="EMBL" id="DF973287">
    <property type="protein sequence ID" value="GAU24313.1"/>
    <property type="molecule type" value="Genomic_DNA"/>
</dbReference>
<dbReference type="OrthoDB" id="354769at2759"/>
<sequence>MDDDSARLEKESTKLKKEIVALKAARYARRKRLEESVHARIEETMVRVLQEIEVIFETMKDELMETIGNYFKD</sequence>
<gene>
    <name evidence="1" type="ORF">TSUD_49020</name>
</gene>
<dbReference type="AlphaFoldDB" id="A0A2Z6M2M7"/>
<protein>
    <submittedName>
        <fullName evidence="1">Uncharacterized protein</fullName>
    </submittedName>
</protein>
<reference evidence="2" key="1">
    <citation type="journal article" date="2017" name="Front. Plant Sci.">
        <title>Climate Clever Clovers: New Paradigm to Reduce the Environmental Footprint of Ruminants by Breeding Low Methanogenic Forages Utilizing Haplotype Variation.</title>
        <authorList>
            <person name="Kaur P."/>
            <person name="Appels R."/>
            <person name="Bayer P.E."/>
            <person name="Keeble-Gagnere G."/>
            <person name="Wang J."/>
            <person name="Hirakawa H."/>
            <person name="Shirasawa K."/>
            <person name="Vercoe P."/>
            <person name="Stefanova K."/>
            <person name="Durmic Z."/>
            <person name="Nichols P."/>
            <person name="Revell C."/>
            <person name="Isobe S.N."/>
            <person name="Edwards D."/>
            <person name="Erskine W."/>
        </authorList>
    </citation>
    <scope>NUCLEOTIDE SEQUENCE [LARGE SCALE GENOMIC DNA]</scope>
    <source>
        <strain evidence="2">cv. Daliak</strain>
    </source>
</reference>
<organism evidence="1 2">
    <name type="scientific">Trifolium subterraneum</name>
    <name type="common">Subterranean clover</name>
    <dbReference type="NCBI Taxonomy" id="3900"/>
    <lineage>
        <taxon>Eukaryota</taxon>
        <taxon>Viridiplantae</taxon>
        <taxon>Streptophyta</taxon>
        <taxon>Embryophyta</taxon>
        <taxon>Tracheophyta</taxon>
        <taxon>Spermatophyta</taxon>
        <taxon>Magnoliopsida</taxon>
        <taxon>eudicotyledons</taxon>
        <taxon>Gunneridae</taxon>
        <taxon>Pentapetalae</taxon>
        <taxon>rosids</taxon>
        <taxon>fabids</taxon>
        <taxon>Fabales</taxon>
        <taxon>Fabaceae</taxon>
        <taxon>Papilionoideae</taxon>
        <taxon>50 kb inversion clade</taxon>
        <taxon>NPAAA clade</taxon>
        <taxon>Hologalegina</taxon>
        <taxon>IRL clade</taxon>
        <taxon>Trifolieae</taxon>
        <taxon>Trifolium</taxon>
    </lineage>
</organism>
<dbReference type="Proteomes" id="UP000242715">
    <property type="component" value="Unassembled WGS sequence"/>
</dbReference>
<name>A0A2Z6M2M7_TRISU</name>
<keyword evidence="2" id="KW-1185">Reference proteome</keyword>
<evidence type="ECO:0000313" key="2">
    <source>
        <dbReference type="Proteomes" id="UP000242715"/>
    </source>
</evidence>
<proteinExistence type="predicted"/>
<accession>A0A2Z6M2M7</accession>